<evidence type="ECO:0000256" key="1">
    <source>
        <dbReference type="ARBA" id="ARBA00012513"/>
    </source>
</evidence>
<accession>A0ABV0QYS8</accession>
<gene>
    <name evidence="13" type="ORF">XENOCAPTIV_006085</name>
</gene>
<evidence type="ECO:0000256" key="4">
    <source>
        <dbReference type="ARBA" id="ARBA00022723"/>
    </source>
</evidence>
<keyword evidence="2" id="KW-0723">Serine/threonine-protein kinase</keyword>
<dbReference type="InterPro" id="IPR050339">
    <property type="entry name" value="CC_SR_Kinase"/>
</dbReference>
<protein>
    <recommendedName>
        <fullName evidence="1">non-specific serine/threonine protein kinase</fullName>
        <ecNumber evidence="1">2.7.11.1</ecNumber>
    </recommendedName>
</protein>
<name>A0ABV0QYS8_9TELE</name>
<feature type="non-terminal residue" evidence="13">
    <location>
        <position position="1"/>
    </location>
</feature>
<dbReference type="Proteomes" id="UP001434883">
    <property type="component" value="Unassembled WGS sequence"/>
</dbReference>
<dbReference type="EC" id="2.7.11.1" evidence="1"/>
<organism evidence="13 14">
    <name type="scientific">Xenoophorus captivus</name>
    <dbReference type="NCBI Taxonomy" id="1517983"/>
    <lineage>
        <taxon>Eukaryota</taxon>
        <taxon>Metazoa</taxon>
        <taxon>Chordata</taxon>
        <taxon>Craniata</taxon>
        <taxon>Vertebrata</taxon>
        <taxon>Euteleostomi</taxon>
        <taxon>Actinopterygii</taxon>
        <taxon>Neopterygii</taxon>
        <taxon>Teleostei</taxon>
        <taxon>Neoteleostei</taxon>
        <taxon>Acanthomorphata</taxon>
        <taxon>Ovalentaria</taxon>
        <taxon>Atherinomorphae</taxon>
        <taxon>Cyprinodontiformes</taxon>
        <taxon>Goodeidae</taxon>
        <taxon>Xenoophorus</taxon>
    </lineage>
</organism>
<keyword evidence="9" id="KW-0131">Cell cycle</keyword>
<dbReference type="InterPro" id="IPR011009">
    <property type="entry name" value="Kinase-like_dom_sf"/>
</dbReference>
<keyword evidence="4" id="KW-0479">Metal-binding</keyword>
<proteinExistence type="predicted"/>
<evidence type="ECO:0000256" key="9">
    <source>
        <dbReference type="ARBA" id="ARBA00023306"/>
    </source>
</evidence>
<dbReference type="Gene3D" id="3.30.200.20">
    <property type="entry name" value="Phosphorylase Kinase, domain 1"/>
    <property type="match status" value="1"/>
</dbReference>
<evidence type="ECO:0000256" key="5">
    <source>
        <dbReference type="ARBA" id="ARBA00022741"/>
    </source>
</evidence>
<dbReference type="EMBL" id="JAHRIN010026879">
    <property type="protein sequence ID" value="MEQ2201001.1"/>
    <property type="molecule type" value="Genomic_DNA"/>
</dbReference>
<feature type="domain" description="Protein kinase" evidence="12">
    <location>
        <begin position="1"/>
        <end position="89"/>
    </location>
</feature>
<evidence type="ECO:0000259" key="12">
    <source>
        <dbReference type="PROSITE" id="PS50011"/>
    </source>
</evidence>
<comment type="caution">
    <text evidence="13">The sequence shown here is derived from an EMBL/GenBank/DDBJ whole genome shotgun (WGS) entry which is preliminary data.</text>
</comment>
<keyword evidence="6" id="KW-0418">Kinase</keyword>
<reference evidence="13 14" key="1">
    <citation type="submission" date="2021-06" db="EMBL/GenBank/DDBJ databases">
        <authorList>
            <person name="Palmer J.M."/>
        </authorList>
    </citation>
    <scope>NUCLEOTIDE SEQUENCE [LARGE SCALE GENOMIC DNA]</scope>
    <source>
        <strain evidence="13 14">XC_2019</strain>
        <tissue evidence="13">Muscle</tissue>
    </source>
</reference>
<keyword evidence="14" id="KW-1185">Reference proteome</keyword>
<evidence type="ECO:0000256" key="3">
    <source>
        <dbReference type="ARBA" id="ARBA00022679"/>
    </source>
</evidence>
<keyword evidence="8" id="KW-0460">Magnesium</keyword>
<evidence type="ECO:0000256" key="7">
    <source>
        <dbReference type="ARBA" id="ARBA00022840"/>
    </source>
</evidence>
<keyword evidence="7" id="KW-0067">ATP-binding</keyword>
<dbReference type="InterPro" id="IPR000719">
    <property type="entry name" value="Prot_kinase_dom"/>
</dbReference>
<evidence type="ECO:0000313" key="14">
    <source>
        <dbReference type="Proteomes" id="UP001434883"/>
    </source>
</evidence>
<comment type="catalytic activity">
    <reaction evidence="10">
        <text>L-threonyl-[protein] + ATP = O-phospho-L-threonyl-[protein] + ADP + H(+)</text>
        <dbReference type="Rhea" id="RHEA:46608"/>
        <dbReference type="Rhea" id="RHEA-COMP:11060"/>
        <dbReference type="Rhea" id="RHEA-COMP:11605"/>
        <dbReference type="ChEBI" id="CHEBI:15378"/>
        <dbReference type="ChEBI" id="CHEBI:30013"/>
        <dbReference type="ChEBI" id="CHEBI:30616"/>
        <dbReference type="ChEBI" id="CHEBI:61977"/>
        <dbReference type="ChEBI" id="CHEBI:456216"/>
        <dbReference type="EC" id="2.7.11.1"/>
    </reaction>
</comment>
<dbReference type="SUPFAM" id="SSF56112">
    <property type="entry name" value="Protein kinase-like (PK-like)"/>
    <property type="match status" value="1"/>
</dbReference>
<evidence type="ECO:0000256" key="8">
    <source>
        <dbReference type="ARBA" id="ARBA00022842"/>
    </source>
</evidence>
<evidence type="ECO:0000256" key="10">
    <source>
        <dbReference type="ARBA" id="ARBA00047899"/>
    </source>
</evidence>
<comment type="catalytic activity">
    <reaction evidence="11">
        <text>L-seryl-[protein] + ATP = O-phospho-L-seryl-[protein] + ADP + H(+)</text>
        <dbReference type="Rhea" id="RHEA:17989"/>
        <dbReference type="Rhea" id="RHEA-COMP:9863"/>
        <dbReference type="Rhea" id="RHEA-COMP:11604"/>
        <dbReference type="ChEBI" id="CHEBI:15378"/>
        <dbReference type="ChEBI" id="CHEBI:29999"/>
        <dbReference type="ChEBI" id="CHEBI:30616"/>
        <dbReference type="ChEBI" id="CHEBI:83421"/>
        <dbReference type="ChEBI" id="CHEBI:456216"/>
        <dbReference type="EC" id="2.7.11.1"/>
    </reaction>
</comment>
<sequence>VMTCFLQVQSNKDGRLYAVKRSAQRFRGNSERKRSVKEARNHERICRHPHILDFVAAWEESGRLYIQTELCSTSLLRHAENKPPGPGQV</sequence>
<keyword evidence="3" id="KW-0808">Transferase</keyword>
<evidence type="ECO:0000256" key="2">
    <source>
        <dbReference type="ARBA" id="ARBA00022527"/>
    </source>
</evidence>
<dbReference type="PANTHER" id="PTHR11042">
    <property type="entry name" value="EUKARYOTIC TRANSLATION INITIATION FACTOR 2-ALPHA KINASE EIF2-ALPHA KINASE -RELATED"/>
    <property type="match status" value="1"/>
</dbReference>
<evidence type="ECO:0000256" key="11">
    <source>
        <dbReference type="ARBA" id="ARBA00048679"/>
    </source>
</evidence>
<evidence type="ECO:0000313" key="13">
    <source>
        <dbReference type="EMBL" id="MEQ2201001.1"/>
    </source>
</evidence>
<keyword evidence="5" id="KW-0547">Nucleotide-binding</keyword>
<evidence type="ECO:0000256" key="6">
    <source>
        <dbReference type="ARBA" id="ARBA00022777"/>
    </source>
</evidence>
<dbReference type="PROSITE" id="PS50011">
    <property type="entry name" value="PROTEIN_KINASE_DOM"/>
    <property type="match status" value="1"/>
</dbReference>
<dbReference type="PANTHER" id="PTHR11042:SF183">
    <property type="entry name" value="MEMBRANE-ASSOCIATED TYROSINE- AND THREONINE-SPECIFIC CDC2-INHIBITORY KINASE"/>
    <property type="match status" value="1"/>
</dbReference>